<feature type="region of interest" description="Disordered" evidence="3">
    <location>
        <begin position="635"/>
        <end position="685"/>
    </location>
</feature>
<dbReference type="GO" id="GO:0032588">
    <property type="term" value="C:trans-Golgi network membrane"/>
    <property type="evidence" value="ECO:0007669"/>
    <property type="project" value="TreeGrafter"/>
</dbReference>
<reference evidence="5 6" key="1">
    <citation type="journal article" date="2024" name="Science">
        <title>Giant polyketide synthase enzymes in the biosynthesis of giant marine polyether toxins.</title>
        <authorList>
            <person name="Fallon T.R."/>
            <person name="Shende V.V."/>
            <person name="Wierzbicki I.H."/>
            <person name="Pendleton A.L."/>
            <person name="Watervoot N.F."/>
            <person name="Auber R.P."/>
            <person name="Gonzalez D.J."/>
            <person name="Wisecaver J.H."/>
            <person name="Moore B.S."/>
        </authorList>
    </citation>
    <scope>NUCLEOTIDE SEQUENCE [LARGE SCALE GENOMIC DNA]</scope>
    <source>
        <strain evidence="5 6">12B1</strain>
    </source>
</reference>
<dbReference type="EMBL" id="JBGBPQ010000004">
    <property type="protein sequence ID" value="KAL1525331.1"/>
    <property type="molecule type" value="Genomic_DNA"/>
</dbReference>
<comment type="caution">
    <text evidence="5">The sequence shown here is derived from an EMBL/GenBank/DDBJ whole genome shotgun (WGS) entry which is preliminary data.</text>
</comment>
<evidence type="ECO:0000256" key="3">
    <source>
        <dbReference type="SAM" id="MobiDB-lite"/>
    </source>
</evidence>
<sequence length="685" mass="75890">MRVRDLFLQWDADGSGAISRKEFRQAVKLLEFDGPASEINAVFDSFDVDGNGEIDFKELNKHLRSGADIDLVQRRLQQESMKRAKSNDDFRERHGVSGVSGVACATNRSVQEQLRALLRDNAMRVSDLFRQWDADGSGAISRKEFRQAVKLLEFDGPASEINAVFDSFDVDGNGEIDFKELNKHLRSGADIDLVQVQQRRLQQESMKRAKSNDDFRERHGVSGVSGVARATNKHTLWSADDCKPTGQIVRGHISAASDRSVQEQLRALLRDNAMRVSDLFRQWDADGSGAISRKEFRQAVKLLEFDGPASEINAVFDSFDVDGNGEIDFKELNKHLRSGADIDLVQVQQRRLQQESMKRAKSNDDFRERHGVSGVSGVARATNKHTLWSADDCKPTGQIVRGQISAASDRSVQEQLRALLRDNAMRVSDLFRQWDADGSGAISRKEFRQAVKLLEFDGPASEINAVFDSFDVDGNGEIDFKELNKHLRSGADIDLSLEQQGETRFFGMMNSEPPAMDASLPILDGSSGCIADCSTSRCDTLCSSSVTPNETGNPSPVNMNAFLRRLLGAKASPFWELVRESCRDGKPVNFSTIERAIRRLRIEAADEDLAPLHRFFELEAPNGVASPEHGMHDNEEVAREASQRAGLSNESLPSATEPAAWTQSESWAAVAWDSPASAPEGHFAG</sequence>
<dbReference type="InterPro" id="IPR018247">
    <property type="entry name" value="EF_Hand_1_Ca_BS"/>
</dbReference>
<gene>
    <name evidence="5" type="ORF">AB1Y20_020191</name>
</gene>
<feature type="compositionally biased region" description="Polar residues" evidence="3">
    <location>
        <begin position="645"/>
        <end position="654"/>
    </location>
</feature>
<feature type="domain" description="EF-hand" evidence="4">
    <location>
        <begin position="422"/>
        <end position="457"/>
    </location>
</feature>
<proteinExistence type="predicted"/>
<dbReference type="InterPro" id="IPR051111">
    <property type="entry name" value="Ca-binding_regulatory"/>
</dbReference>
<dbReference type="Gene3D" id="1.10.238.10">
    <property type="entry name" value="EF-hand"/>
    <property type="match status" value="4"/>
</dbReference>
<feature type="domain" description="EF-hand" evidence="4">
    <location>
        <begin position="34"/>
        <end position="69"/>
    </location>
</feature>
<dbReference type="PROSITE" id="PS00018">
    <property type="entry name" value="EF_HAND_1"/>
    <property type="match status" value="8"/>
</dbReference>
<name>A0AB34JX80_PRYPA</name>
<feature type="domain" description="EF-hand" evidence="4">
    <location>
        <begin position="307"/>
        <end position="342"/>
    </location>
</feature>
<dbReference type="SMART" id="SM00054">
    <property type="entry name" value="EFh"/>
    <property type="match status" value="8"/>
</dbReference>
<keyword evidence="6" id="KW-1185">Reference proteome</keyword>
<evidence type="ECO:0000259" key="4">
    <source>
        <dbReference type="PROSITE" id="PS50222"/>
    </source>
</evidence>
<feature type="domain" description="EF-hand" evidence="4">
    <location>
        <begin position="1"/>
        <end position="33"/>
    </location>
</feature>
<dbReference type="PANTHER" id="PTHR46311:SF5">
    <property type="entry name" value="EF-HAND DOMAIN-CONTAINING PROTEIN"/>
    <property type="match status" value="1"/>
</dbReference>
<dbReference type="AlphaFoldDB" id="A0AB34JX80"/>
<keyword evidence="2" id="KW-0106">Calcium</keyword>
<dbReference type="Pfam" id="PF13499">
    <property type="entry name" value="EF-hand_7"/>
    <property type="match status" value="4"/>
</dbReference>
<dbReference type="PROSITE" id="PS50222">
    <property type="entry name" value="EF_HAND_2"/>
    <property type="match status" value="8"/>
</dbReference>
<dbReference type="PANTHER" id="PTHR46311">
    <property type="entry name" value="CALCIUM-BINDING PROTEIN 8-RELATED"/>
    <property type="match status" value="1"/>
</dbReference>
<accession>A0AB34JX80</accession>
<dbReference type="SUPFAM" id="SSF47473">
    <property type="entry name" value="EF-hand"/>
    <property type="match status" value="2"/>
</dbReference>
<evidence type="ECO:0000256" key="1">
    <source>
        <dbReference type="ARBA" id="ARBA00022737"/>
    </source>
</evidence>
<feature type="domain" description="EF-hand" evidence="4">
    <location>
        <begin position="156"/>
        <end position="191"/>
    </location>
</feature>
<keyword evidence="1" id="KW-0677">Repeat</keyword>
<evidence type="ECO:0000313" key="5">
    <source>
        <dbReference type="EMBL" id="KAL1525331.1"/>
    </source>
</evidence>
<dbReference type="InterPro" id="IPR011992">
    <property type="entry name" value="EF-hand-dom_pair"/>
</dbReference>
<dbReference type="CDD" id="cd00051">
    <property type="entry name" value="EFh"/>
    <property type="match status" value="4"/>
</dbReference>
<organism evidence="5 6">
    <name type="scientific">Prymnesium parvum</name>
    <name type="common">Toxic golden alga</name>
    <dbReference type="NCBI Taxonomy" id="97485"/>
    <lineage>
        <taxon>Eukaryota</taxon>
        <taxon>Haptista</taxon>
        <taxon>Haptophyta</taxon>
        <taxon>Prymnesiophyceae</taxon>
        <taxon>Prymnesiales</taxon>
        <taxon>Prymnesiaceae</taxon>
        <taxon>Prymnesium</taxon>
    </lineage>
</organism>
<dbReference type="InterPro" id="IPR002048">
    <property type="entry name" value="EF_hand_dom"/>
</dbReference>
<protein>
    <recommendedName>
        <fullName evidence="4">EF-hand domain-containing protein</fullName>
    </recommendedName>
</protein>
<feature type="domain" description="EF-hand" evidence="4">
    <location>
        <begin position="120"/>
        <end position="155"/>
    </location>
</feature>
<evidence type="ECO:0000313" key="6">
    <source>
        <dbReference type="Proteomes" id="UP001515480"/>
    </source>
</evidence>
<dbReference type="Proteomes" id="UP001515480">
    <property type="component" value="Unassembled WGS sequence"/>
</dbReference>
<evidence type="ECO:0000256" key="2">
    <source>
        <dbReference type="ARBA" id="ARBA00022837"/>
    </source>
</evidence>
<feature type="domain" description="EF-hand" evidence="4">
    <location>
        <begin position="271"/>
        <end position="306"/>
    </location>
</feature>
<feature type="domain" description="EF-hand" evidence="4">
    <location>
        <begin position="458"/>
        <end position="493"/>
    </location>
</feature>
<dbReference type="GO" id="GO:0005509">
    <property type="term" value="F:calcium ion binding"/>
    <property type="evidence" value="ECO:0007669"/>
    <property type="project" value="InterPro"/>
</dbReference>